<dbReference type="RefSeq" id="XP_007376375.1">
    <property type="nucleotide sequence ID" value="XM_007376313.1"/>
</dbReference>
<evidence type="ECO:0000256" key="2">
    <source>
        <dbReference type="SAM" id="MobiDB-lite"/>
    </source>
</evidence>
<dbReference type="EMBL" id="GL996503">
    <property type="protein sequence ID" value="EGW31597.1"/>
    <property type="molecule type" value="Genomic_DNA"/>
</dbReference>
<reference evidence="3 4" key="1">
    <citation type="journal article" date="2011" name="Proc. Natl. Acad. Sci. U.S.A.">
        <title>Comparative genomics of xylose-fermenting fungi for enhanced biofuel production.</title>
        <authorList>
            <person name="Wohlbach D.J."/>
            <person name="Kuo A."/>
            <person name="Sato T.K."/>
            <person name="Potts K.M."/>
            <person name="Salamov A.A."/>
            <person name="LaButti K.M."/>
            <person name="Sun H."/>
            <person name="Clum A."/>
            <person name="Pangilinan J.L."/>
            <person name="Lindquist E.A."/>
            <person name="Lucas S."/>
            <person name="Lapidus A."/>
            <person name="Jin M."/>
            <person name="Gunawan C."/>
            <person name="Balan V."/>
            <person name="Dale B.E."/>
            <person name="Jeffries T.W."/>
            <person name="Zinkel R."/>
            <person name="Barry K.W."/>
            <person name="Grigoriev I.V."/>
            <person name="Gasch A.P."/>
        </authorList>
    </citation>
    <scope>NUCLEOTIDE SEQUENCE [LARGE SCALE GENOMIC DNA]</scope>
    <source>
        <strain evidence="4">NRRL Y-27907 / 11-Y1</strain>
    </source>
</reference>
<dbReference type="Proteomes" id="UP000000709">
    <property type="component" value="Unassembled WGS sequence"/>
</dbReference>
<dbReference type="GeneID" id="18871573"/>
<keyword evidence="4" id="KW-1185">Reference proteome</keyword>
<organism evidence="4">
    <name type="scientific">Spathaspora passalidarum (strain NRRL Y-27907 / 11-Y1)</name>
    <dbReference type="NCBI Taxonomy" id="619300"/>
    <lineage>
        <taxon>Eukaryota</taxon>
        <taxon>Fungi</taxon>
        <taxon>Dikarya</taxon>
        <taxon>Ascomycota</taxon>
        <taxon>Saccharomycotina</taxon>
        <taxon>Pichiomycetes</taxon>
        <taxon>Debaryomycetaceae</taxon>
        <taxon>Spathaspora</taxon>
    </lineage>
</organism>
<keyword evidence="1" id="KW-0175">Coiled coil</keyword>
<gene>
    <name evidence="3" type="ORF">SPAPADRAFT_51591</name>
</gene>
<dbReference type="InParanoid" id="G3AQQ0"/>
<evidence type="ECO:0000256" key="1">
    <source>
        <dbReference type="SAM" id="Coils"/>
    </source>
</evidence>
<feature type="coiled-coil region" evidence="1">
    <location>
        <begin position="312"/>
        <end position="339"/>
    </location>
</feature>
<protein>
    <submittedName>
        <fullName evidence="3">Uncharacterized protein</fullName>
    </submittedName>
</protein>
<evidence type="ECO:0000313" key="3">
    <source>
        <dbReference type="EMBL" id="EGW31597.1"/>
    </source>
</evidence>
<evidence type="ECO:0000313" key="4">
    <source>
        <dbReference type="Proteomes" id="UP000000709"/>
    </source>
</evidence>
<sequence>MEESNSSIQSTSSKSSSKKTNFQFTYDADNYLLDLIYRNREDIFTRGNKLRTWKHILTQFNSRFDSGIVQTRTISHRFQNLIANLEKKLIHVPSMLEPGLLNENETILMEIVELMIKTNSGISFTLADLVKKVYRPTESHSHDSGTNSEVRISPTPNPRAAPTPVPTTIHQNHFNTINGYEEQLRLAETANNYVQLKSQKPLQQQHNNAQIPDQPMLIRGKSHEFHGCRDQYIPDPSIRPPEHNHNNIQVLESSSSYKDRSSSNGSIERNMYYSTHREEPHVQHSSSTGRNPDPRSMMSHDQEIFSKFLLLRNEYNAQMNNIKLEIRQLRNEIDFKVKKIEDSIAVSNDSMDEKLANFYELLMAKRDWNHRIDRMSEPNENRNIEQNFGATSS</sequence>
<dbReference type="KEGG" id="spaa:SPAPADRAFT_51591"/>
<feature type="region of interest" description="Disordered" evidence="2">
    <location>
        <begin position="236"/>
        <end position="298"/>
    </location>
</feature>
<dbReference type="OMA" id="YYSTHRE"/>
<feature type="region of interest" description="Disordered" evidence="2">
    <location>
        <begin position="136"/>
        <end position="167"/>
    </location>
</feature>
<dbReference type="eggNOG" id="ENOG502RQ2R">
    <property type="taxonomic scope" value="Eukaryota"/>
</dbReference>
<dbReference type="HOGENOM" id="CLU_702420_0_0_1"/>
<name>G3AQQ0_SPAPN</name>
<dbReference type="STRING" id="619300.G3AQQ0"/>
<accession>G3AQQ0</accession>
<dbReference type="AlphaFoldDB" id="G3AQQ0"/>
<feature type="compositionally biased region" description="Pro residues" evidence="2">
    <location>
        <begin position="155"/>
        <end position="165"/>
    </location>
</feature>
<dbReference type="OrthoDB" id="4012911at2759"/>
<proteinExistence type="predicted"/>